<dbReference type="Proteomes" id="UP000198281">
    <property type="component" value="Unassembled WGS sequence"/>
</dbReference>
<comment type="subcellular location">
    <subcellularLocation>
        <location evidence="1">Endomembrane system</location>
        <topology evidence="1">Multi-pass membrane protein</topology>
    </subcellularLocation>
</comment>
<evidence type="ECO:0000313" key="9">
    <source>
        <dbReference type="EMBL" id="SNS17965.1"/>
    </source>
</evidence>
<evidence type="ECO:0000313" key="10">
    <source>
        <dbReference type="Proteomes" id="UP000198281"/>
    </source>
</evidence>
<keyword evidence="10" id="KW-1185">Reference proteome</keyword>
<feature type="transmembrane region" description="Helical" evidence="7">
    <location>
        <begin position="15"/>
        <end position="36"/>
    </location>
</feature>
<dbReference type="GO" id="GO:0016020">
    <property type="term" value="C:membrane"/>
    <property type="evidence" value="ECO:0007669"/>
    <property type="project" value="GOC"/>
</dbReference>
<feature type="transmembrane region" description="Helical" evidence="7">
    <location>
        <begin position="145"/>
        <end position="166"/>
    </location>
</feature>
<keyword evidence="6 7" id="KW-0472">Membrane</keyword>
<sequence length="302" mass="34200">MEGDFASVVAKAVTIYGSGFGIFLLFCVASELFLRWREGKRPLHGEGLANMLLFPFGPLAEAIILNALLIAGLFQLYHWTPLRVPVELWTLPIYFIVGEFGYYWFHRAGHEVRILWADHSIHHSAETYDFTVNLRHTPFSTVYRFLTWAPLVLLGFQPLVLVLFAMSGPAFQSICHTERVGRLAPWFEWLFVSPSNHAVHHASNPLYIDRNYGGLLNIWDHVFGTYQRLEEDVPPVYGITRQVKSNNPAKILAHEFRYLARDFRAAPSMRQKLGVLFGKPGETFEVDKAAKAGPAIEQGAAA</sequence>
<evidence type="ECO:0000256" key="2">
    <source>
        <dbReference type="ARBA" id="ARBA00022692"/>
    </source>
</evidence>
<evidence type="ECO:0000256" key="7">
    <source>
        <dbReference type="SAM" id="Phobius"/>
    </source>
</evidence>
<dbReference type="AlphaFoldDB" id="A0A239CCM0"/>
<protein>
    <submittedName>
        <fullName evidence="9">Sterol desaturase/sphingolipid hydroxylase, fatty acid hydroxylase superfamily</fullName>
    </submittedName>
</protein>
<gene>
    <name evidence="9" type="ORF">SAMN06295912_102135</name>
</gene>
<dbReference type="GO" id="GO:0008610">
    <property type="term" value="P:lipid biosynthetic process"/>
    <property type="evidence" value="ECO:0007669"/>
    <property type="project" value="InterPro"/>
</dbReference>
<keyword evidence="3 7" id="KW-1133">Transmembrane helix</keyword>
<dbReference type="RefSeq" id="WP_089218140.1">
    <property type="nucleotide sequence ID" value="NZ_FZOS01000002.1"/>
</dbReference>
<evidence type="ECO:0000259" key="8">
    <source>
        <dbReference type="Pfam" id="PF04116"/>
    </source>
</evidence>
<dbReference type="InterPro" id="IPR051689">
    <property type="entry name" value="Sterol_desaturase/TMEM195"/>
</dbReference>
<evidence type="ECO:0000256" key="5">
    <source>
        <dbReference type="ARBA" id="ARBA00023098"/>
    </source>
</evidence>
<feature type="transmembrane region" description="Helical" evidence="7">
    <location>
        <begin position="86"/>
        <end position="105"/>
    </location>
</feature>
<dbReference type="GO" id="GO:0012505">
    <property type="term" value="C:endomembrane system"/>
    <property type="evidence" value="ECO:0007669"/>
    <property type="project" value="UniProtKB-SubCell"/>
</dbReference>
<feature type="domain" description="Fatty acid hydroxylase" evidence="8">
    <location>
        <begin position="93"/>
        <end position="225"/>
    </location>
</feature>
<accession>A0A239CCM0</accession>
<dbReference type="InterPro" id="IPR006694">
    <property type="entry name" value="Fatty_acid_hydroxylase"/>
</dbReference>
<dbReference type="GO" id="GO:0006643">
    <property type="term" value="P:membrane lipid metabolic process"/>
    <property type="evidence" value="ECO:0007669"/>
    <property type="project" value="TreeGrafter"/>
</dbReference>
<evidence type="ECO:0000256" key="4">
    <source>
        <dbReference type="ARBA" id="ARBA00023002"/>
    </source>
</evidence>
<dbReference type="Pfam" id="PF04116">
    <property type="entry name" value="FA_hydroxylase"/>
    <property type="match status" value="1"/>
</dbReference>
<name>A0A239CCM0_9SPHN</name>
<evidence type="ECO:0000256" key="1">
    <source>
        <dbReference type="ARBA" id="ARBA00004127"/>
    </source>
</evidence>
<dbReference type="EMBL" id="FZOS01000002">
    <property type="protein sequence ID" value="SNS17965.1"/>
    <property type="molecule type" value="Genomic_DNA"/>
</dbReference>
<evidence type="ECO:0000256" key="3">
    <source>
        <dbReference type="ARBA" id="ARBA00022989"/>
    </source>
</evidence>
<dbReference type="GO" id="GO:0050479">
    <property type="term" value="F:glyceryl-ether monooxygenase activity"/>
    <property type="evidence" value="ECO:0007669"/>
    <property type="project" value="TreeGrafter"/>
</dbReference>
<dbReference type="PANTHER" id="PTHR21624:SF1">
    <property type="entry name" value="ALKYLGLYCEROL MONOOXYGENASE"/>
    <property type="match status" value="1"/>
</dbReference>
<organism evidence="9 10">
    <name type="scientific">Edaphosphingomonas laterariae</name>
    <dbReference type="NCBI Taxonomy" id="861865"/>
    <lineage>
        <taxon>Bacteria</taxon>
        <taxon>Pseudomonadati</taxon>
        <taxon>Pseudomonadota</taxon>
        <taxon>Alphaproteobacteria</taxon>
        <taxon>Sphingomonadales</taxon>
        <taxon>Rhizorhabdaceae</taxon>
        <taxon>Edaphosphingomonas</taxon>
    </lineage>
</organism>
<dbReference type="GO" id="GO:0005506">
    <property type="term" value="F:iron ion binding"/>
    <property type="evidence" value="ECO:0007669"/>
    <property type="project" value="InterPro"/>
</dbReference>
<feature type="transmembrane region" description="Helical" evidence="7">
    <location>
        <begin position="48"/>
        <end position="74"/>
    </location>
</feature>
<keyword evidence="4" id="KW-0560">Oxidoreductase</keyword>
<evidence type="ECO:0000256" key="6">
    <source>
        <dbReference type="ARBA" id="ARBA00023136"/>
    </source>
</evidence>
<dbReference type="PANTHER" id="PTHR21624">
    <property type="entry name" value="STEROL DESATURASE-RELATED PROTEIN"/>
    <property type="match status" value="1"/>
</dbReference>
<proteinExistence type="predicted"/>
<reference evidence="10" key="1">
    <citation type="submission" date="2017-06" db="EMBL/GenBank/DDBJ databases">
        <authorList>
            <person name="Varghese N."/>
            <person name="Submissions S."/>
        </authorList>
    </citation>
    <scope>NUCLEOTIDE SEQUENCE [LARGE SCALE GENOMIC DNA]</scope>
    <source>
        <strain evidence="10">LNB2</strain>
    </source>
</reference>
<keyword evidence="5" id="KW-0443">Lipid metabolism</keyword>
<keyword evidence="2 7" id="KW-0812">Transmembrane</keyword>
<dbReference type="OrthoDB" id="9770329at2"/>